<dbReference type="GO" id="GO:0006265">
    <property type="term" value="P:DNA topological change"/>
    <property type="evidence" value="ECO:0007669"/>
    <property type="project" value="InterPro"/>
</dbReference>
<comment type="caution">
    <text evidence="2">The sequence shown here is derived from an EMBL/GenBank/DDBJ whole genome shotgun (WGS) entry which is preliminary data.</text>
</comment>
<name>A0A0G0WXA6_9BACT</name>
<dbReference type="AlphaFoldDB" id="A0A0G0WXA6"/>
<dbReference type="GO" id="GO:0003916">
    <property type="term" value="F:DNA topoisomerase activity"/>
    <property type="evidence" value="ECO:0007669"/>
    <property type="project" value="InterPro"/>
</dbReference>
<protein>
    <submittedName>
        <fullName evidence="2">Topoisomerase DNA-binding C4 zinc finger domain protein</fullName>
    </submittedName>
</protein>
<keyword evidence="2" id="KW-0238">DNA-binding</keyword>
<organism evidence="2 3">
    <name type="scientific">Candidatus Woesebacteria bacterium GW2011_GWA1_41_7</name>
    <dbReference type="NCBI Taxonomy" id="1618556"/>
    <lineage>
        <taxon>Bacteria</taxon>
        <taxon>Candidatus Woeseibacteriota</taxon>
    </lineage>
</organism>
<evidence type="ECO:0000313" key="2">
    <source>
        <dbReference type="EMBL" id="KKS16772.1"/>
    </source>
</evidence>
<dbReference type="Gene3D" id="3.30.65.10">
    <property type="entry name" value="Bacterial Topoisomerase I, domain 1"/>
    <property type="match status" value="1"/>
</dbReference>
<accession>A0A0G0WXA6</accession>
<keyword evidence="2" id="KW-0413">Isomerase</keyword>
<evidence type="ECO:0000259" key="1">
    <source>
        <dbReference type="Pfam" id="PF01396"/>
    </source>
</evidence>
<evidence type="ECO:0000313" key="3">
    <source>
        <dbReference type="Proteomes" id="UP000033969"/>
    </source>
</evidence>
<reference evidence="2 3" key="1">
    <citation type="journal article" date="2015" name="Nature">
        <title>rRNA introns, odd ribosomes, and small enigmatic genomes across a large radiation of phyla.</title>
        <authorList>
            <person name="Brown C.T."/>
            <person name="Hug L.A."/>
            <person name="Thomas B.C."/>
            <person name="Sharon I."/>
            <person name="Castelle C.J."/>
            <person name="Singh A."/>
            <person name="Wilkins M.J."/>
            <person name="Williams K.H."/>
            <person name="Banfield J.F."/>
        </authorList>
    </citation>
    <scope>NUCLEOTIDE SEQUENCE [LARGE SCALE GENOMIC DNA]</scope>
</reference>
<dbReference type="GO" id="GO:0003677">
    <property type="term" value="F:DNA binding"/>
    <property type="evidence" value="ECO:0007669"/>
    <property type="project" value="UniProtKB-KW"/>
</dbReference>
<sequence length="101" mass="11546">MGDMADYALDNAMNDWEEYQSWVDNGRNLHEGYEKGIIDELGYENTDTRMPDPTRRYSQTIKPHGEGPCPLCGKDTILTEGKYGKFYGCCNFPTCKGSRNY</sequence>
<gene>
    <name evidence="2" type="ORF">UU74_C0033G0004</name>
</gene>
<dbReference type="SUPFAM" id="SSF57783">
    <property type="entry name" value="Zinc beta-ribbon"/>
    <property type="match status" value="1"/>
</dbReference>
<feature type="domain" description="DNA topoisomerase type IA zn finger" evidence="1">
    <location>
        <begin position="68"/>
        <end position="98"/>
    </location>
</feature>
<proteinExistence type="predicted"/>
<dbReference type="GO" id="GO:0005694">
    <property type="term" value="C:chromosome"/>
    <property type="evidence" value="ECO:0007669"/>
    <property type="project" value="InterPro"/>
</dbReference>
<dbReference type="EMBL" id="LCBU01000033">
    <property type="protein sequence ID" value="KKS16772.1"/>
    <property type="molecule type" value="Genomic_DNA"/>
</dbReference>
<dbReference type="InterPro" id="IPR013498">
    <property type="entry name" value="Topo_IA_Znf"/>
</dbReference>
<dbReference type="Proteomes" id="UP000033969">
    <property type="component" value="Unassembled WGS sequence"/>
</dbReference>
<dbReference type="Pfam" id="PF01396">
    <property type="entry name" value="Zn_ribbon_Top1"/>
    <property type="match status" value="1"/>
</dbReference>